<dbReference type="InterPro" id="IPR027417">
    <property type="entry name" value="P-loop_NTPase"/>
</dbReference>
<evidence type="ECO:0000256" key="6">
    <source>
        <dbReference type="ARBA" id="ARBA00022970"/>
    </source>
</evidence>
<dbReference type="Pfam" id="PF00005">
    <property type="entry name" value="ABC_tran"/>
    <property type="match status" value="1"/>
</dbReference>
<dbReference type="InterPro" id="IPR017871">
    <property type="entry name" value="ABC_transporter-like_CS"/>
</dbReference>
<dbReference type="Pfam" id="PF09383">
    <property type="entry name" value="NIL"/>
    <property type="match status" value="1"/>
</dbReference>
<dbReference type="GO" id="GO:0016887">
    <property type="term" value="F:ATP hydrolysis activity"/>
    <property type="evidence" value="ECO:0007669"/>
    <property type="project" value="InterPro"/>
</dbReference>
<dbReference type="AlphaFoldDB" id="A0A1M5KW16"/>
<dbReference type="InterPro" id="IPR050086">
    <property type="entry name" value="MetN_ABC_transporter-like"/>
</dbReference>
<dbReference type="PROSITE" id="PS00211">
    <property type="entry name" value="ABC_TRANSPORTER_1"/>
    <property type="match status" value="1"/>
</dbReference>
<dbReference type="SMART" id="SM00930">
    <property type="entry name" value="NIL"/>
    <property type="match status" value="1"/>
</dbReference>
<dbReference type="InterPro" id="IPR045865">
    <property type="entry name" value="ACT-like_dom_sf"/>
</dbReference>
<dbReference type="STRING" id="2017.SAMN05444320_11075"/>
<evidence type="ECO:0000313" key="10">
    <source>
        <dbReference type="Proteomes" id="UP000184501"/>
    </source>
</evidence>
<reference evidence="9 10" key="1">
    <citation type="submission" date="2016-11" db="EMBL/GenBank/DDBJ databases">
        <authorList>
            <person name="Jaros S."/>
            <person name="Januszkiewicz K."/>
            <person name="Wedrychowicz H."/>
        </authorList>
    </citation>
    <scope>NUCLEOTIDE SEQUENCE [LARGE SCALE GENOMIC DNA]</scope>
    <source>
        <strain evidence="9 10">DSM 44523</strain>
    </source>
</reference>
<dbReference type="OrthoDB" id="4398079at2"/>
<keyword evidence="4 9" id="KW-0067">ATP-binding</keyword>
<dbReference type="GO" id="GO:0005524">
    <property type="term" value="F:ATP binding"/>
    <property type="evidence" value="ECO:0007669"/>
    <property type="project" value="UniProtKB-KW"/>
</dbReference>
<keyword evidence="3" id="KW-0547">Nucleotide-binding</keyword>
<dbReference type="InterPro" id="IPR003439">
    <property type="entry name" value="ABC_transporter-like_ATP-bd"/>
</dbReference>
<keyword evidence="7" id="KW-0472">Membrane</keyword>
<sequence>MITVENLVKTFRGRGETLVALDGVSLEVPQGTVCGVVGQSGAGKSTLARCVALLEKPDSGAIRVDGTDLVSLGGAALRAARRRIGVVPQGDSLLRQRTAAGNVALPLESAGAARLQRRARVLELLDLVGLADKAGAYPDQLSGGQRQRVAIARALAGSPSVLLADEPTSALDPETTASVLGVLDRARAELGVTVLIVTHDMDVVRRICDDVAVLEKGRVVEHGKVLDLVARESRTASALLPTTDQITGLSSVDSERGYGRFDRIADVTLVGFAAVGALLPEASTRFGVQLAVLGGGLTRLADTPVARFRVGLSGDRADAALDFITEHGGVVQRATREEVAA</sequence>
<dbReference type="SUPFAM" id="SSF55021">
    <property type="entry name" value="ACT-like"/>
    <property type="match status" value="1"/>
</dbReference>
<keyword evidence="10" id="KW-1185">Reference proteome</keyword>
<evidence type="ECO:0000256" key="1">
    <source>
        <dbReference type="ARBA" id="ARBA00022448"/>
    </source>
</evidence>
<dbReference type="SUPFAM" id="SSF52540">
    <property type="entry name" value="P-loop containing nucleoside triphosphate hydrolases"/>
    <property type="match status" value="1"/>
</dbReference>
<dbReference type="SMART" id="SM00382">
    <property type="entry name" value="AAA"/>
    <property type="match status" value="1"/>
</dbReference>
<keyword evidence="1" id="KW-0813">Transport</keyword>
<gene>
    <name evidence="9" type="ORF">SAMN05444320_11075</name>
</gene>
<dbReference type="PANTHER" id="PTHR43166">
    <property type="entry name" value="AMINO ACID IMPORT ATP-BINDING PROTEIN"/>
    <property type="match status" value="1"/>
</dbReference>
<accession>A0A1M5KW16</accession>
<dbReference type="PROSITE" id="PS50893">
    <property type="entry name" value="ABC_TRANSPORTER_2"/>
    <property type="match status" value="1"/>
</dbReference>
<keyword evidence="6" id="KW-0029">Amino-acid transport</keyword>
<evidence type="ECO:0000256" key="2">
    <source>
        <dbReference type="ARBA" id="ARBA00022475"/>
    </source>
</evidence>
<feature type="domain" description="ABC transporter" evidence="8">
    <location>
        <begin position="2"/>
        <end position="241"/>
    </location>
</feature>
<dbReference type="Proteomes" id="UP000184501">
    <property type="component" value="Unassembled WGS sequence"/>
</dbReference>
<evidence type="ECO:0000313" key="9">
    <source>
        <dbReference type="EMBL" id="SHG56925.1"/>
    </source>
</evidence>
<organism evidence="9 10">
    <name type="scientific">Streptoalloteichus hindustanus</name>
    <dbReference type="NCBI Taxonomy" id="2017"/>
    <lineage>
        <taxon>Bacteria</taxon>
        <taxon>Bacillati</taxon>
        <taxon>Actinomycetota</taxon>
        <taxon>Actinomycetes</taxon>
        <taxon>Pseudonocardiales</taxon>
        <taxon>Pseudonocardiaceae</taxon>
        <taxon>Streptoalloteichus</taxon>
    </lineage>
</organism>
<dbReference type="RefSeq" id="WP_073488351.1">
    <property type="nucleotide sequence ID" value="NZ_FQVN01000010.1"/>
</dbReference>
<dbReference type="InterPro" id="IPR003593">
    <property type="entry name" value="AAA+_ATPase"/>
</dbReference>
<evidence type="ECO:0000259" key="8">
    <source>
        <dbReference type="PROSITE" id="PS50893"/>
    </source>
</evidence>
<proteinExistence type="predicted"/>
<dbReference type="Gene3D" id="3.40.50.300">
    <property type="entry name" value="P-loop containing nucleotide triphosphate hydrolases"/>
    <property type="match status" value="1"/>
</dbReference>
<dbReference type="PANTHER" id="PTHR43166:SF30">
    <property type="entry name" value="METHIONINE IMPORT ATP-BINDING PROTEIN METN"/>
    <property type="match status" value="1"/>
</dbReference>
<dbReference type="EMBL" id="FQVN01000010">
    <property type="protein sequence ID" value="SHG56925.1"/>
    <property type="molecule type" value="Genomic_DNA"/>
</dbReference>
<name>A0A1M5KW16_STRHI</name>
<evidence type="ECO:0000256" key="3">
    <source>
        <dbReference type="ARBA" id="ARBA00022741"/>
    </source>
</evidence>
<evidence type="ECO:0000256" key="4">
    <source>
        <dbReference type="ARBA" id="ARBA00022840"/>
    </source>
</evidence>
<dbReference type="GO" id="GO:0006865">
    <property type="term" value="P:amino acid transport"/>
    <property type="evidence" value="ECO:0007669"/>
    <property type="project" value="UniProtKB-KW"/>
</dbReference>
<evidence type="ECO:0000256" key="7">
    <source>
        <dbReference type="ARBA" id="ARBA00023136"/>
    </source>
</evidence>
<keyword evidence="2" id="KW-1003">Cell membrane</keyword>
<evidence type="ECO:0000256" key="5">
    <source>
        <dbReference type="ARBA" id="ARBA00022967"/>
    </source>
</evidence>
<protein>
    <submittedName>
        <fullName evidence="9">D-methionine transport system ATP-binding protein</fullName>
    </submittedName>
</protein>
<keyword evidence="5" id="KW-1278">Translocase</keyword>
<dbReference type="InterPro" id="IPR018449">
    <property type="entry name" value="NIL_domain"/>
</dbReference>